<evidence type="ECO:0000313" key="3">
    <source>
        <dbReference type="Proteomes" id="UP001592531"/>
    </source>
</evidence>
<evidence type="ECO:0000313" key="2">
    <source>
        <dbReference type="EMBL" id="MFC1421285.1"/>
    </source>
</evidence>
<accession>A0ABV6W5L6</accession>
<feature type="region of interest" description="Disordered" evidence="1">
    <location>
        <begin position="297"/>
        <end position="332"/>
    </location>
</feature>
<feature type="compositionally biased region" description="Basic residues" evidence="1">
    <location>
        <begin position="299"/>
        <end position="317"/>
    </location>
</feature>
<gene>
    <name evidence="2" type="ORF">ACEZDE_32280</name>
</gene>
<reference evidence="2 3" key="1">
    <citation type="submission" date="2024-09" db="EMBL/GenBank/DDBJ databases">
        <authorList>
            <person name="Lee S.D."/>
        </authorList>
    </citation>
    <scope>NUCLEOTIDE SEQUENCE [LARGE SCALE GENOMIC DNA]</scope>
    <source>
        <strain evidence="2 3">N8-3</strain>
    </source>
</reference>
<dbReference type="EMBL" id="JBHFAB010000037">
    <property type="protein sequence ID" value="MFC1421285.1"/>
    <property type="molecule type" value="Genomic_DNA"/>
</dbReference>
<comment type="caution">
    <text evidence="2">The sequence shown here is derived from an EMBL/GenBank/DDBJ whole genome shotgun (WGS) entry which is preliminary data.</text>
</comment>
<proteinExistence type="predicted"/>
<organism evidence="2 3">
    <name type="scientific">Streptacidiphilus cavernicola</name>
    <dbReference type="NCBI Taxonomy" id="3342716"/>
    <lineage>
        <taxon>Bacteria</taxon>
        <taxon>Bacillati</taxon>
        <taxon>Actinomycetota</taxon>
        <taxon>Actinomycetes</taxon>
        <taxon>Kitasatosporales</taxon>
        <taxon>Streptomycetaceae</taxon>
        <taxon>Streptacidiphilus</taxon>
    </lineage>
</organism>
<evidence type="ECO:0008006" key="4">
    <source>
        <dbReference type="Google" id="ProtNLM"/>
    </source>
</evidence>
<evidence type="ECO:0000256" key="1">
    <source>
        <dbReference type="SAM" id="MobiDB-lite"/>
    </source>
</evidence>
<name>A0ABV6W5L6_9ACTN</name>
<dbReference type="Proteomes" id="UP001592531">
    <property type="component" value="Unassembled WGS sequence"/>
</dbReference>
<keyword evidence="3" id="KW-1185">Reference proteome</keyword>
<dbReference type="RefSeq" id="WP_380544209.1">
    <property type="nucleotide sequence ID" value="NZ_JBHFAB010000037.1"/>
</dbReference>
<sequence>MQRLGLPTVELIGGESTGSYARRLADLNGMQDEEFWAMFGAPARKGGAPSDPRYSDGYLNAAALERLAFMSGRPAAQLQFVLPNLRPGRLLAVDGGPVWDWPWDTPGCFLVRVCEVCALLKKTSLDAYLAADAPWQVCARHGRWLDNRREPGTAAIALAGLPEVVHAHRQRMRLERRLGPGGRAAFADAYAITSCWWNIPALNSPLWQTRRRALGRAGHDELRVAPLVFYPEAVHLAHALAARERRRQRYTLTHEGDLAWQAGVAALLDTWGIPADPALDPVGIWRDRHPLLPLPRGATARRRAQQARPAGGHHRRLPLAEPHTQETLDAPLGDRSCLPWKLGDLITTELRPAPGGWSLGGRV</sequence>
<protein>
    <recommendedName>
        <fullName evidence="4">TniQ protein</fullName>
    </recommendedName>
</protein>